<dbReference type="SMART" id="SM00491">
    <property type="entry name" value="HELICc2"/>
    <property type="match status" value="1"/>
</dbReference>
<evidence type="ECO:0000256" key="1">
    <source>
        <dbReference type="ARBA" id="ARBA00022485"/>
    </source>
</evidence>
<dbReference type="InterPro" id="IPR006554">
    <property type="entry name" value="Helicase-like_DEXD_c2"/>
</dbReference>
<dbReference type="InterPro" id="IPR014013">
    <property type="entry name" value="Helic_SF1/SF2_ATP-bd_DinG/Rad3"/>
</dbReference>
<dbReference type="GO" id="GO:0003677">
    <property type="term" value="F:DNA binding"/>
    <property type="evidence" value="ECO:0007669"/>
    <property type="project" value="UniProtKB-KW"/>
</dbReference>
<comment type="caution">
    <text evidence="16">The sequence shown here is derived from an EMBL/GenBank/DDBJ whole genome shotgun (WGS) entry which is preliminary data.</text>
</comment>
<evidence type="ECO:0000256" key="10">
    <source>
        <dbReference type="ARBA" id="ARBA00023125"/>
    </source>
</evidence>
<evidence type="ECO:0000256" key="5">
    <source>
        <dbReference type="ARBA" id="ARBA00022801"/>
    </source>
</evidence>
<evidence type="ECO:0000256" key="4">
    <source>
        <dbReference type="ARBA" id="ARBA00022763"/>
    </source>
</evidence>
<dbReference type="Pfam" id="PF13307">
    <property type="entry name" value="Helicase_C_2"/>
    <property type="match status" value="1"/>
</dbReference>
<dbReference type="GO" id="GO:0046872">
    <property type="term" value="F:metal ion binding"/>
    <property type="evidence" value="ECO:0007669"/>
    <property type="project" value="UniProtKB-KW"/>
</dbReference>
<feature type="region of interest" description="Disordered" evidence="14">
    <location>
        <begin position="507"/>
        <end position="535"/>
    </location>
</feature>
<keyword evidence="10" id="KW-0238">DNA-binding</keyword>
<dbReference type="PANTHER" id="PTHR11472">
    <property type="entry name" value="DNA REPAIR DEAD HELICASE RAD3/XP-D SUBFAMILY MEMBER"/>
    <property type="match status" value="1"/>
</dbReference>
<dbReference type="GO" id="GO:0005524">
    <property type="term" value="F:ATP binding"/>
    <property type="evidence" value="ECO:0007669"/>
    <property type="project" value="UniProtKB-KW"/>
</dbReference>
<evidence type="ECO:0000256" key="11">
    <source>
        <dbReference type="ARBA" id="ARBA00023204"/>
    </source>
</evidence>
<dbReference type="SUPFAM" id="SSF52540">
    <property type="entry name" value="P-loop containing nucleoside triphosphate hydrolases"/>
    <property type="match status" value="1"/>
</dbReference>
<reference evidence="17" key="1">
    <citation type="submission" date="2017-05" db="EMBL/GenBank/DDBJ databases">
        <title>Complete and WGS of Bordetella genogroups.</title>
        <authorList>
            <person name="Spilker T."/>
            <person name="Lipuma J."/>
        </authorList>
    </citation>
    <scope>NUCLEOTIDE SEQUENCE [LARGE SCALE GENOMIC DNA]</scope>
    <source>
        <strain evidence="17">AU16122</strain>
    </source>
</reference>
<dbReference type="GO" id="GO:0006281">
    <property type="term" value="P:DNA repair"/>
    <property type="evidence" value="ECO:0007669"/>
    <property type="project" value="UniProtKB-KW"/>
</dbReference>
<feature type="domain" description="Helicase ATP-binding" evidence="15">
    <location>
        <begin position="194"/>
        <end position="451"/>
    </location>
</feature>
<keyword evidence="12" id="KW-0413">Isomerase</keyword>
<dbReference type="InterPro" id="IPR045028">
    <property type="entry name" value="DinG/Rad3-like"/>
</dbReference>
<dbReference type="Proteomes" id="UP000216020">
    <property type="component" value="Unassembled WGS sequence"/>
</dbReference>
<evidence type="ECO:0000313" key="17">
    <source>
        <dbReference type="Proteomes" id="UP000216020"/>
    </source>
</evidence>
<dbReference type="InterPro" id="IPR010614">
    <property type="entry name" value="RAD3-like_helicase_DEAD"/>
</dbReference>
<keyword evidence="5" id="KW-0378">Hydrolase</keyword>
<feature type="compositionally biased region" description="Basic and acidic residues" evidence="14">
    <location>
        <begin position="524"/>
        <end position="535"/>
    </location>
</feature>
<dbReference type="OrthoDB" id="9765586at2"/>
<keyword evidence="17" id="KW-1185">Reference proteome</keyword>
<evidence type="ECO:0000256" key="8">
    <source>
        <dbReference type="ARBA" id="ARBA00023004"/>
    </source>
</evidence>
<dbReference type="PANTHER" id="PTHR11472:SF34">
    <property type="entry name" value="REGULATOR OF TELOMERE ELONGATION HELICASE 1"/>
    <property type="match status" value="1"/>
</dbReference>
<sequence length="791" mass="86724">MSYVIAVRALCEFTARRGDLDTRFTPAPSGQEGIAGHQAVVAGRPAGYEAEIALEGVYGVADAGDAGGGPNEKHPADSQILLRVRGRADGYDPVRHRLEEIKTRRGSADRVPDNQRAVHWAQAMVYGHLLCRARSFDDIEIALVYFDLGSQEETVLTRACTAVELAAFFADQCERFLAWGRQEAVHRAARDDALRAMPFPQAAFRPGQRELAAAIYRVARDGRPLLAQAPTGIGKTLGSLFPMLKAMPAAPLDRVFFLCAKTAGRQAALDAVGRVRAAAPLLPLRTLELAAREQSCVYPGRNCDGEDCPLARGFYDRLPAARAAAAAEPVLDRPALGAIAAAHGICPYYLGQEMARWCDVVIGDYNYYYDYNALLHGLTLGAQWRVGVLVDEAHNLVERARGMYSGQLPAARLALARRAAPKALRKPLDALRRAWRASLRDRAGEGYRVYEALPAALTTALQRAASALADHFAEPAPAIEDDLLAFYFDLLRFLRLAEDHGPHAIFDAMPAGRGPGETPMEATPRPDERPPRGRAESLDTLSVRNVIPAPYLAPRFAAAHATVLFSATLGPAHFYRDTLGLPADCPWVDVPGPFQADQLEIHLVDRVSTRYRDREASIAPIVALMARAYERQSGNYLCFSSSFDYLARLADRLALAYPDIPAWRQASGMDPKARGEFLARFVADGKGIGFAVLGGAFGEGVDLPGSRLIGAFIVTLGLPQMNPVNEEMMRRMQARFGQGYDYTYLYPGLRKVVQAAGRVIRSEADRGSVYLIDDRYRRKEVRRLLPAWWAV</sequence>
<dbReference type="Pfam" id="PF06733">
    <property type="entry name" value="DEAD_2"/>
    <property type="match status" value="1"/>
</dbReference>
<evidence type="ECO:0000256" key="3">
    <source>
        <dbReference type="ARBA" id="ARBA00022741"/>
    </source>
</evidence>
<keyword evidence="11" id="KW-0234">DNA repair</keyword>
<keyword evidence="1" id="KW-0004">4Fe-4S</keyword>
<dbReference type="RefSeq" id="WP_094854116.1">
    <property type="nucleotide sequence ID" value="NZ_NEVM01000002.1"/>
</dbReference>
<dbReference type="SMART" id="SM00488">
    <property type="entry name" value="DEXDc2"/>
    <property type="match status" value="1"/>
</dbReference>
<keyword evidence="8" id="KW-0408">Iron</keyword>
<protein>
    <submittedName>
        <fullName evidence="16">ATP-dependent DNA helicase</fullName>
    </submittedName>
</protein>
<keyword evidence="2" id="KW-0479">Metal-binding</keyword>
<dbReference type="AlphaFoldDB" id="A0A261SDR3"/>
<evidence type="ECO:0000256" key="14">
    <source>
        <dbReference type="SAM" id="MobiDB-lite"/>
    </source>
</evidence>
<dbReference type="GO" id="GO:0016818">
    <property type="term" value="F:hydrolase activity, acting on acid anhydrides, in phosphorus-containing anhydrides"/>
    <property type="evidence" value="ECO:0007669"/>
    <property type="project" value="InterPro"/>
</dbReference>
<comment type="similarity">
    <text evidence="13">Belongs to the helicase family. DinG subfamily.</text>
</comment>
<dbReference type="InterPro" id="IPR027417">
    <property type="entry name" value="P-loop_NTPase"/>
</dbReference>
<evidence type="ECO:0000313" key="16">
    <source>
        <dbReference type="EMBL" id="OZI35112.1"/>
    </source>
</evidence>
<evidence type="ECO:0000256" key="9">
    <source>
        <dbReference type="ARBA" id="ARBA00023014"/>
    </source>
</evidence>
<gene>
    <name evidence="16" type="ORF">CAL29_15635</name>
</gene>
<dbReference type="Gene3D" id="3.40.50.300">
    <property type="entry name" value="P-loop containing nucleotide triphosphate hydrolases"/>
    <property type="match status" value="2"/>
</dbReference>
<keyword evidence="7" id="KW-0067">ATP-binding</keyword>
<keyword evidence="3" id="KW-0547">Nucleotide-binding</keyword>
<evidence type="ECO:0000259" key="15">
    <source>
        <dbReference type="PROSITE" id="PS51193"/>
    </source>
</evidence>
<proteinExistence type="inferred from homology"/>
<dbReference type="PROSITE" id="PS51193">
    <property type="entry name" value="HELICASE_ATP_BIND_2"/>
    <property type="match status" value="1"/>
</dbReference>
<accession>A0A261SDR3</accession>
<evidence type="ECO:0000256" key="7">
    <source>
        <dbReference type="ARBA" id="ARBA00022840"/>
    </source>
</evidence>
<organism evidence="16 17">
    <name type="scientific">Bordetella genomosp. 10</name>
    <dbReference type="NCBI Taxonomy" id="1416804"/>
    <lineage>
        <taxon>Bacteria</taxon>
        <taxon>Pseudomonadati</taxon>
        <taxon>Pseudomonadota</taxon>
        <taxon>Betaproteobacteria</taxon>
        <taxon>Burkholderiales</taxon>
        <taxon>Alcaligenaceae</taxon>
        <taxon>Bordetella</taxon>
    </lineage>
</organism>
<dbReference type="EMBL" id="NEVM01000002">
    <property type="protein sequence ID" value="OZI35112.1"/>
    <property type="molecule type" value="Genomic_DNA"/>
</dbReference>
<dbReference type="GO" id="GO:0003678">
    <property type="term" value="F:DNA helicase activity"/>
    <property type="evidence" value="ECO:0007669"/>
    <property type="project" value="InterPro"/>
</dbReference>
<keyword evidence="4" id="KW-0227">DNA damage</keyword>
<dbReference type="InterPro" id="IPR006555">
    <property type="entry name" value="ATP-dep_Helicase_C"/>
</dbReference>
<name>A0A261SDR3_9BORD</name>
<keyword evidence="9" id="KW-0411">Iron-sulfur</keyword>
<evidence type="ECO:0000256" key="2">
    <source>
        <dbReference type="ARBA" id="ARBA00022723"/>
    </source>
</evidence>
<dbReference type="GO" id="GO:0051539">
    <property type="term" value="F:4 iron, 4 sulfur cluster binding"/>
    <property type="evidence" value="ECO:0007669"/>
    <property type="project" value="UniProtKB-KW"/>
</dbReference>
<keyword evidence="6 16" id="KW-0347">Helicase</keyword>
<evidence type="ECO:0000256" key="6">
    <source>
        <dbReference type="ARBA" id="ARBA00022806"/>
    </source>
</evidence>
<evidence type="ECO:0000256" key="13">
    <source>
        <dbReference type="ARBA" id="ARBA00038058"/>
    </source>
</evidence>
<evidence type="ECO:0000256" key="12">
    <source>
        <dbReference type="ARBA" id="ARBA00023235"/>
    </source>
</evidence>